<keyword evidence="2" id="KW-1185">Reference proteome</keyword>
<accession>A0A2Z6N2V5</accession>
<evidence type="ECO:0000313" key="1">
    <source>
        <dbReference type="EMBL" id="GAU39178.1"/>
    </source>
</evidence>
<reference evidence="2" key="1">
    <citation type="journal article" date="2017" name="Front. Plant Sci.">
        <title>Climate Clever Clovers: New Paradigm to Reduce the Environmental Footprint of Ruminants by Breeding Low Methanogenic Forages Utilizing Haplotype Variation.</title>
        <authorList>
            <person name="Kaur P."/>
            <person name="Appels R."/>
            <person name="Bayer P.E."/>
            <person name="Keeble-Gagnere G."/>
            <person name="Wang J."/>
            <person name="Hirakawa H."/>
            <person name="Shirasawa K."/>
            <person name="Vercoe P."/>
            <person name="Stefanova K."/>
            <person name="Durmic Z."/>
            <person name="Nichols P."/>
            <person name="Revell C."/>
            <person name="Isobe S.N."/>
            <person name="Edwards D."/>
            <person name="Erskine W."/>
        </authorList>
    </citation>
    <scope>NUCLEOTIDE SEQUENCE [LARGE SCALE GENOMIC DNA]</scope>
    <source>
        <strain evidence="2">cv. Daliak</strain>
    </source>
</reference>
<name>A0A2Z6N2V5_TRISU</name>
<dbReference type="Proteomes" id="UP000242715">
    <property type="component" value="Unassembled WGS sequence"/>
</dbReference>
<evidence type="ECO:0000313" key="2">
    <source>
        <dbReference type="Proteomes" id="UP000242715"/>
    </source>
</evidence>
<proteinExistence type="predicted"/>
<sequence>MASRVVQMANGERSFHAAKPVVSKLAAMAKQVASKLAAMAKQVAHEVASQELQECHHQSP</sequence>
<organism evidence="1 2">
    <name type="scientific">Trifolium subterraneum</name>
    <name type="common">Subterranean clover</name>
    <dbReference type="NCBI Taxonomy" id="3900"/>
    <lineage>
        <taxon>Eukaryota</taxon>
        <taxon>Viridiplantae</taxon>
        <taxon>Streptophyta</taxon>
        <taxon>Embryophyta</taxon>
        <taxon>Tracheophyta</taxon>
        <taxon>Spermatophyta</taxon>
        <taxon>Magnoliopsida</taxon>
        <taxon>eudicotyledons</taxon>
        <taxon>Gunneridae</taxon>
        <taxon>Pentapetalae</taxon>
        <taxon>rosids</taxon>
        <taxon>fabids</taxon>
        <taxon>Fabales</taxon>
        <taxon>Fabaceae</taxon>
        <taxon>Papilionoideae</taxon>
        <taxon>50 kb inversion clade</taxon>
        <taxon>NPAAA clade</taxon>
        <taxon>Hologalegina</taxon>
        <taxon>IRL clade</taxon>
        <taxon>Trifolieae</taxon>
        <taxon>Trifolium</taxon>
    </lineage>
</organism>
<dbReference type="AlphaFoldDB" id="A0A2Z6N2V5"/>
<dbReference type="EMBL" id="DF973747">
    <property type="protein sequence ID" value="GAU39178.1"/>
    <property type="molecule type" value="Genomic_DNA"/>
</dbReference>
<gene>
    <name evidence="1" type="ORF">TSUD_372780</name>
</gene>
<protein>
    <submittedName>
        <fullName evidence="1">Uncharacterized protein</fullName>
    </submittedName>
</protein>